<dbReference type="InterPro" id="IPR017871">
    <property type="entry name" value="ABC_transporter-like_CS"/>
</dbReference>
<dbReference type="AlphaFoldDB" id="A0A429G6R2"/>
<keyword evidence="7" id="KW-1278">Translocase</keyword>
<dbReference type="GO" id="GO:0042626">
    <property type="term" value="F:ATPase-coupled transmembrane transporter activity"/>
    <property type="evidence" value="ECO:0007669"/>
    <property type="project" value="TreeGrafter"/>
</dbReference>
<dbReference type="Pfam" id="PF00005">
    <property type="entry name" value="ABC_tran"/>
    <property type="match status" value="1"/>
</dbReference>
<dbReference type="InterPro" id="IPR015856">
    <property type="entry name" value="ABC_transpr_CbiO/EcfA_su"/>
</dbReference>
<comment type="caution">
    <text evidence="11">The sequence shown here is derived from an EMBL/GenBank/DDBJ whole genome shotgun (WGS) entry which is preliminary data.</text>
</comment>
<dbReference type="Gene3D" id="3.40.50.300">
    <property type="entry name" value="P-loop containing nucleotide triphosphate hydrolases"/>
    <property type="match status" value="1"/>
</dbReference>
<gene>
    <name evidence="11" type="ORF">D9Q81_02570</name>
</gene>
<dbReference type="PROSITE" id="PS00211">
    <property type="entry name" value="ABC_TRANSPORTER_1"/>
    <property type="match status" value="1"/>
</dbReference>
<dbReference type="PANTHER" id="PTHR43553">
    <property type="entry name" value="HEAVY METAL TRANSPORTER"/>
    <property type="match status" value="1"/>
</dbReference>
<evidence type="ECO:0000256" key="2">
    <source>
        <dbReference type="ARBA" id="ARBA00005417"/>
    </source>
</evidence>
<dbReference type="FunFam" id="3.40.50.300:FF:000224">
    <property type="entry name" value="Energy-coupling factor transporter ATP-binding protein EcfA"/>
    <property type="match status" value="1"/>
</dbReference>
<dbReference type="RefSeq" id="WP_125741062.1">
    <property type="nucleotide sequence ID" value="NZ_RCOR01000018.1"/>
</dbReference>
<evidence type="ECO:0000256" key="9">
    <source>
        <dbReference type="ARBA" id="ARBA00025157"/>
    </source>
</evidence>
<dbReference type="PROSITE" id="PS50893">
    <property type="entry name" value="ABC_TRANSPORTER_2"/>
    <property type="match status" value="1"/>
</dbReference>
<sequence length="268" mass="29064">MKLCANNVSYSYPDGTKAIEDVSLCISSGEIVCILGPNGSGKSTLLLLLAGLIKPTSGSITLDGENLGRDYRKICGILFQNPSDQLIAPTVGEDVSLGPRQLKLEYQEIERRVKGALEALELLGFEDRSPFRLSGGEIARVALAGLIALDPEVYLLDEPSSSLDLRGMEALMEILRKLKERGKIVVIATQDSDLASEVADKVYIFNKGKLISGGRVDILYEAPLEEIGVKAPATVKICKELSHFLSECPLRMDDLINALKRALSSSRD</sequence>
<dbReference type="InterPro" id="IPR003593">
    <property type="entry name" value="AAA+_ATPase"/>
</dbReference>
<keyword evidence="5" id="KW-0547">Nucleotide-binding</keyword>
<evidence type="ECO:0000313" key="11">
    <source>
        <dbReference type="EMBL" id="RSN69507.1"/>
    </source>
</evidence>
<reference evidence="11 12" key="1">
    <citation type="submission" date="2018-10" db="EMBL/GenBank/DDBJ databases">
        <title>Co-occurring genomic capacity for anaerobic methane metabolism and dissimilatory sulfite reduction discovered in the Korarchaeota.</title>
        <authorList>
            <person name="Mckay L.J."/>
            <person name="Dlakic M."/>
            <person name="Fields M.W."/>
            <person name="Delmont T.O."/>
            <person name="Eren A.M."/>
            <person name="Jay Z.J."/>
            <person name="Klingelsmith K.B."/>
            <person name="Rusch D.B."/>
            <person name="Inskeep W.P."/>
        </authorList>
    </citation>
    <scope>NUCLEOTIDE SEQUENCE [LARGE SCALE GENOMIC DNA]</scope>
    <source>
        <strain evidence="11 12">WS</strain>
    </source>
</reference>
<dbReference type="Proteomes" id="UP000278149">
    <property type="component" value="Unassembled WGS sequence"/>
</dbReference>
<evidence type="ECO:0000256" key="4">
    <source>
        <dbReference type="ARBA" id="ARBA00022475"/>
    </source>
</evidence>
<feature type="domain" description="ABC transporter" evidence="10">
    <location>
        <begin position="3"/>
        <end position="232"/>
    </location>
</feature>
<dbReference type="GO" id="GO:0005524">
    <property type="term" value="F:ATP binding"/>
    <property type="evidence" value="ECO:0007669"/>
    <property type="project" value="UniProtKB-KW"/>
</dbReference>
<dbReference type="GO" id="GO:0016887">
    <property type="term" value="F:ATP hydrolysis activity"/>
    <property type="evidence" value="ECO:0007669"/>
    <property type="project" value="InterPro"/>
</dbReference>
<comment type="similarity">
    <text evidence="2">Belongs to the ABC transporter superfamily.</text>
</comment>
<evidence type="ECO:0000256" key="3">
    <source>
        <dbReference type="ARBA" id="ARBA00022448"/>
    </source>
</evidence>
<keyword evidence="4" id="KW-1003">Cell membrane</keyword>
<accession>A0A429G6R2</accession>
<evidence type="ECO:0000256" key="6">
    <source>
        <dbReference type="ARBA" id="ARBA00022840"/>
    </source>
</evidence>
<evidence type="ECO:0000256" key="8">
    <source>
        <dbReference type="ARBA" id="ARBA00023136"/>
    </source>
</evidence>
<keyword evidence="3" id="KW-0813">Transport</keyword>
<keyword evidence="8" id="KW-0472">Membrane</keyword>
<dbReference type="SUPFAM" id="SSF52540">
    <property type="entry name" value="P-loop containing nucleoside triphosphate hydrolases"/>
    <property type="match status" value="1"/>
</dbReference>
<proteinExistence type="inferred from homology"/>
<protein>
    <submittedName>
        <fullName evidence="11">ABC transporter ATP-binding protein</fullName>
    </submittedName>
</protein>
<dbReference type="InterPro" id="IPR027417">
    <property type="entry name" value="P-loop_NTPase"/>
</dbReference>
<evidence type="ECO:0000256" key="5">
    <source>
        <dbReference type="ARBA" id="ARBA00022741"/>
    </source>
</evidence>
<dbReference type="EMBL" id="RCOR01000018">
    <property type="protein sequence ID" value="RSN69507.1"/>
    <property type="molecule type" value="Genomic_DNA"/>
</dbReference>
<evidence type="ECO:0000259" key="10">
    <source>
        <dbReference type="PROSITE" id="PS50893"/>
    </source>
</evidence>
<organism evidence="11 12">
    <name type="scientific">Candidatus Korarchaeum cryptofilum</name>
    <dbReference type="NCBI Taxonomy" id="498846"/>
    <lineage>
        <taxon>Archaea</taxon>
        <taxon>Thermoproteota</taxon>
        <taxon>Candidatus Korarchaeia</taxon>
        <taxon>Candidatus Korarchaeales</taxon>
        <taxon>Candidatus Korarchaeaceae</taxon>
        <taxon>Candidatus Korarchaeum</taxon>
    </lineage>
</organism>
<dbReference type="GO" id="GO:0043190">
    <property type="term" value="C:ATP-binding cassette (ABC) transporter complex"/>
    <property type="evidence" value="ECO:0007669"/>
    <property type="project" value="TreeGrafter"/>
</dbReference>
<name>A0A429G6R2_9CREN</name>
<dbReference type="CDD" id="cd03225">
    <property type="entry name" value="ABC_cobalt_CbiO_domain1"/>
    <property type="match status" value="1"/>
</dbReference>
<dbReference type="InterPro" id="IPR003439">
    <property type="entry name" value="ABC_transporter-like_ATP-bd"/>
</dbReference>
<evidence type="ECO:0000256" key="1">
    <source>
        <dbReference type="ARBA" id="ARBA00004202"/>
    </source>
</evidence>
<comment type="subcellular location">
    <subcellularLocation>
        <location evidence="1">Cell membrane</location>
        <topology evidence="1">Peripheral membrane protein</topology>
    </subcellularLocation>
</comment>
<dbReference type="SMART" id="SM00382">
    <property type="entry name" value="AAA"/>
    <property type="match status" value="1"/>
</dbReference>
<dbReference type="InterPro" id="IPR050095">
    <property type="entry name" value="ECF_ABC_transporter_ATP-bd"/>
</dbReference>
<evidence type="ECO:0000313" key="12">
    <source>
        <dbReference type="Proteomes" id="UP000278149"/>
    </source>
</evidence>
<evidence type="ECO:0000256" key="7">
    <source>
        <dbReference type="ARBA" id="ARBA00022967"/>
    </source>
</evidence>
<comment type="function">
    <text evidence="9">Probably part of an ABC transporter complex. Responsible for energy coupling to the transport system.</text>
</comment>
<keyword evidence="6 11" id="KW-0067">ATP-binding</keyword>
<dbReference type="PANTHER" id="PTHR43553:SF24">
    <property type="entry name" value="ENERGY-COUPLING FACTOR TRANSPORTER ATP-BINDING PROTEIN ECFA1"/>
    <property type="match status" value="1"/>
</dbReference>